<reference evidence="2 3" key="1">
    <citation type="journal article" date="2021" name="Genome Biol. Evol.">
        <title>Complete Genome Sequencing of a Novel Gloeobacter Species from a Waterfall Cave in Mexico.</title>
        <authorList>
            <person name="Saw J.H."/>
            <person name="Cardona T."/>
            <person name="Montejano G."/>
        </authorList>
    </citation>
    <scope>NUCLEOTIDE SEQUENCE [LARGE SCALE GENOMIC DNA]</scope>
    <source>
        <strain evidence="2">MG652769</strain>
    </source>
</reference>
<proteinExistence type="predicted"/>
<feature type="transmembrane region" description="Helical" evidence="1">
    <location>
        <begin position="220"/>
        <end position="238"/>
    </location>
</feature>
<evidence type="ECO:0000313" key="3">
    <source>
        <dbReference type="Proteomes" id="UP001054846"/>
    </source>
</evidence>
<protein>
    <submittedName>
        <fullName evidence="2">DUF3526 domain-containing protein</fullName>
    </submittedName>
</protein>
<dbReference type="Pfam" id="PF12040">
    <property type="entry name" value="DUF3526"/>
    <property type="match status" value="1"/>
</dbReference>
<dbReference type="InterPro" id="IPR021913">
    <property type="entry name" value="DUF3526"/>
</dbReference>
<keyword evidence="1" id="KW-1133">Transmembrane helix</keyword>
<dbReference type="Proteomes" id="UP001054846">
    <property type="component" value="Chromosome"/>
</dbReference>
<sequence>MIIRIARKETTEIVRDGRFRLAALIVGCLLLASLAAGWKHYSDSATERAAAERITRAQWLAQGRKNPHSAAHYGVYAFRPQLPLASVDVGVEKYVGAAVWLEAHKQNDFRYRPAQDATAVQRFSELTAATVLQQLLPLLIVLLTFGAFADERERGTLRQVLSLGVPRRDLALGKALGTSFALSLLLVPATILGVIALALSAGPDAMITSAVRVLLMGASYLVYFGTFVGLSLAVSAAVRSSQLALVLLLAFWIGNGLVAPRAVADLARRVYPGPSALAFAQAVKQDIDNGVTGHNSADARLAVLKAQTLKQYGVKRVEDLPINFDAIALQEGENYGNKVFDKHYGSLWQTFERQNTVHQWGALFAPLLAVRTLSMGLSGTDFAQHRDFARAAESYRRGLIKTMNEEMLHTEAGNWEDTVGAETWAKVPAFTYRMPSVGWVLTNYSWSIVFALGWLVVGVTAAFQATTRLRVD</sequence>
<dbReference type="Pfam" id="PF12679">
    <property type="entry name" value="ABC2_membrane_2"/>
    <property type="match status" value="1"/>
</dbReference>
<keyword evidence="3" id="KW-1185">Reference proteome</keyword>
<dbReference type="EMBL" id="CP063845">
    <property type="protein sequence ID" value="UFP93902.1"/>
    <property type="molecule type" value="Genomic_DNA"/>
</dbReference>
<evidence type="ECO:0000313" key="2">
    <source>
        <dbReference type="EMBL" id="UFP93902.1"/>
    </source>
</evidence>
<feature type="transmembrane region" description="Helical" evidence="1">
    <location>
        <begin position="444"/>
        <end position="463"/>
    </location>
</feature>
<accession>A0ABY3PJP7</accession>
<feature type="transmembrane region" description="Helical" evidence="1">
    <location>
        <begin position="245"/>
        <end position="264"/>
    </location>
</feature>
<evidence type="ECO:0000256" key="1">
    <source>
        <dbReference type="SAM" id="Phobius"/>
    </source>
</evidence>
<feature type="transmembrane region" description="Helical" evidence="1">
    <location>
        <begin position="21"/>
        <end position="38"/>
    </location>
</feature>
<organism evidence="2 3">
    <name type="scientific">Gloeobacter morelensis MG652769</name>
    <dbReference type="NCBI Taxonomy" id="2781736"/>
    <lineage>
        <taxon>Bacteria</taxon>
        <taxon>Bacillati</taxon>
        <taxon>Cyanobacteriota</taxon>
        <taxon>Cyanophyceae</taxon>
        <taxon>Gloeobacterales</taxon>
        <taxon>Gloeobacteraceae</taxon>
        <taxon>Gloeobacter</taxon>
        <taxon>Gloeobacter morelensis</taxon>
    </lineage>
</organism>
<feature type="transmembrane region" description="Helical" evidence="1">
    <location>
        <begin position="131"/>
        <end position="149"/>
    </location>
</feature>
<gene>
    <name evidence="2" type="ORF">ISF26_19340</name>
</gene>
<dbReference type="RefSeq" id="WP_230840959.1">
    <property type="nucleotide sequence ID" value="NZ_CP063845.1"/>
</dbReference>
<dbReference type="PANTHER" id="PTHR43471:SF1">
    <property type="entry name" value="ABC TRANSPORTER PERMEASE PROTEIN NOSY-RELATED"/>
    <property type="match status" value="1"/>
</dbReference>
<keyword evidence="1" id="KW-0812">Transmembrane</keyword>
<name>A0ABY3PJP7_9CYAN</name>
<feature type="transmembrane region" description="Helical" evidence="1">
    <location>
        <begin position="170"/>
        <end position="200"/>
    </location>
</feature>
<keyword evidence="1" id="KW-0472">Membrane</keyword>
<dbReference type="PANTHER" id="PTHR43471">
    <property type="entry name" value="ABC TRANSPORTER PERMEASE"/>
    <property type="match status" value="1"/>
</dbReference>